<dbReference type="AlphaFoldDB" id="A0A0M3I7F9"/>
<keyword evidence="4" id="KW-0479">Metal-binding</keyword>
<evidence type="ECO:0000313" key="6">
    <source>
        <dbReference type="Proteomes" id="UP000036681"/>
    </source>
</evidence>
<dbReference type="PROSITE" id="PS51746">
    <property type="entry name" value="PPM_2"/>
    <property type="match status" value="1"/>
</dbReference>
<accession>A0A0M3I7F9</accession>
<comment type="similarity">
    <text evidence="2 4">Belongs to the PP2C family.</text>
</comment>
<reference evidence="7" key="1">
    <citation type="submission" date="2017-02" db="UniProtKB">
        <authorList>
            <consortium name="WormBaseParasite"/>
        </authorList>
    </citation>
    <scope>IDENTIFICATION</scope>
</reference>
<dbReference type="PANTHER" id="PTHR12320:SF1">
    <property type="entry name" value="PROTEIN PHOSPHATASE PTC7 HOMOLOG"/>
    <property type="match status" value="1"/>
</dbReference>
<dbReference type="EC" id="3.1.3.16" evidence="4"/>
<dbReference type="WBParaSite" id="ALUE_0001311501-mRNA-1">
    <property type="protein sequence ID" value="ALUE_0001311501-mRNA-1"/>
    <property type="gene ID" value="ALUE_0001311501"/>
</dbReference>
<evidence type="ECO:0000256" key="1">
    <source>
        <dbReference type="ARBA" id="ARBA00001946"/>
    </source>
</evidence>
<dbReference type="InterPro" id="IPR039123">
    <property type="entry name" value="PPTC7"/>
</dbReference>
<keyword evidence="6" id="KW-1185">Reference proteome</keyword>
<dbReference type="Gene3D" id="3.60.40.10">
    <property type="entry name" value="PPM-type phosphatase domain"/>
    <property type="match status" value="1"/>
</dbReference>
<comment type="catalytic activity">
    <reaction evidence="4">
        <text>O-phospho-L-threonyl-[protein] + H2O = L-threonyl-[protein] + phosphate</text>
        <dbReference type="Rhea" id="RHEA:47004"/>
        <dbReference type="Rhea" id="RHEA-COMP:11060"/>
        <dbReference type="Rhea" id="RHEA-COMP:11605"/>
        <dbReference type="ChEBI" id="CHEBI:15377"/>
        <dbReference type="ChEBI" id="CHEBI:30013"/>
        <dbReference type="ChEBI" id="CHEBI:43474"/>
        <dbReference type="ChEBI" id="CHEBI:61977"/>
        <dbReference type="EC" id="3.1.3.16"/>
    </reaction>
</comment>
<protein>
    <recommendedName>
        <fullName evidence="4">Protein phosphatase</fullName>
        <ecNumber evidence="4">3.1.3.16</ecNumber>
    </recommendedName>
</protein>
<dbReference type="Proteomes" id="UP000036681">
    <property type="component" value="Unplaced"/>
</dbReference>
<proteinExistence type="inferred from homology"/>
<keyword evidence="4" id="KW-0378">Hydrolase</keyword>
<dbReference type="SMART" id="SM00332">
    <property type="entry name" value="PP2Cc"/>
    <property type="match status" value="1"/>
</dbReference>
<comment type="cofactor">
    <cofactor evidence="4">
        <name>Mn(2+)</name>
        <dbReference type="ChEBI" id="CHEBI:29035"/>
    </cofactor>
</comment>
<keyword evidence="4" id="KW-0460">Magnesium</keyword>
<name>A0A0M3I7F9_ASCLU</name>
<dbReference type="GO" id="GO:0004722">
    <property type="term" value="F:protein serine/threonine phosphatase activity"/>
    <property type="evidence" value="ECO:0007669"/>
    <property type="project" value="UniProtKB-EC"/>
</dbReference>
<organism evidence="6 7">
    <name type="scientific">Ascaris lumbricoides</name>
    <name type="common">Giant roundworm</name>
    <dbReference type="NCBI Taxonomy" id="6252"/>
    <lineage>
        <taxon>Eukaryota</taxon>
        <taxon>Metazoa</taxon>
        <taxon>Ecdysozoa</taxon>
        <taxon>Nematoda</taxon>
        <taxon>Chromadorea</taxon>
        <taxon>Rhabditida</taxon>
        <taxon>Spirurina</taxon>
        <taxon>Ascaridomorpha</taxon>
        <taxon>Ascaridoidea</taxon>
        <taxon>Ascarididae</taxon>
        <taxon>Ascaris</taxon>
    </lineage>
</organism>
<comment type="catalytic activity">
    <reaction evidence="4">
        <text>O-phospho-L-seryl-[protein] + H2O = L-seryl-[protein] + phosphate</text>
        <dbReference type="Rhea" id="RHEA:20629"/>
        <dbReference type="Rhea" id="RHEA-COMP:9863"/>
        <dbReference type="Rhea" id="RHEA-COMP:11604"/>
        <dbReference type="ChEBI" id="CHEBI:15377"/>
        <dbReference type="ChEBI" id="CHEBI:29999"/>
        <dbReference type="ChEBI" id="CHEBI:43474"/>
        <dbReference type="ChEBI" id="CHEBI:83421"/>
        <dbReference type="EC" id="3.1.3.16"/>
    </reaction>
</comment>
<evidence type="ECO:0000259" key="5">
    <source>
        <dbReference type="PROSITE" id="PS51746"/>
    </source>
</evidence>
<comment type="cofactor">
    <cofactor evidence="1 4">
        <name>Mg(2+)</name>
        <dbReference type="ChEBI" id="CHEBI:18420"/>
    </cofactor>
</comment>
<evidence type="ECO:0000313" key="7">
    <source>
        <dbReference type="WBParaSite" id="ALUE_0001311501-mRNA-1"/>
    </source>
</evidence>
<dbReference type="InterPro" id="IPR001932">
    <property type="entry name" value="PPM-type_phosphatase-like_dom"/>
</dbReference>
<dbReference type="GO" id="GO:0005739">
    <property type="term" value="C:mitochondrion"/>
    <property type="evidence" value="ECO:0007669"/>
    <property type="project" value="TreeGrafter"/>
</dbReference>
<dbReference type="PANTHER" id="PTHR12320">
    <property type="entry name" value="PROTEIN PHOSPHATASE 2C"/>
    <property type="match status" value="1"/>
</dbReference>
<dbReference type="GO" id="GO:0046872">
    <property type="term" value="F:metal ion binding"/>
    <property type="evidence" value="ECO:0007669"/>
    <property type="project" value="UniProtKB-UniRule"/>
</dbReference>
<feature type="domain" description="PPM-type phosphatase" evidence="5">
    <location>
        <begin position="156"/>
        <end position="404"/>
    </location>
</feature>
<dbReference type="Pfam" id="PF13672">
    <property type="entry name" value="PP2C_2"/>
    <property type="match status" value="1"/>
</dbReference>
<dbReference type="SUPFAM" id="SSF81606">
    <property type="entry name" value="PP2C-like"/>
    <property type="match status" value="1"/>
</dbReference>
<evidence type="ECO:0000256" key="3">
    <source>
        <dbReference type="ARBA" id="ARBA00022912"/>
    </source>
</evidence>
<keyword evidence="4" id="KW-0464">Manganese</keyword>
<dbReference type="InterPro" id="IPR036457">
    <property type="entry name" value="PPM-type-like_dom_sf"/>
</dbReference>
<dbReference type="SMART" id="SM00331">
    <property type="entry name" value="PP2C_SIG"/>
    <property type="match status" value="1"/>
</dbReference>
<evidence type="ECO:0000256" key="4">
    <source>
        <dbReference type="RuleBase" id="RU366020"/>
    </source>
</evidence>
<keyword evidence="3 4" id="KW-0904">Protein phosphatase</keyword>
<evidence type="ECO:0000256" key="2">
    <source>
        <dbReference type="ARBA" id="ARBA00006702"/>
    </source>
</evidence>
<sequence length="405" mass="43387">MLVLDVMNSLPALAVANSVLQLDERSAPLGPSSRPGIFEVLHPLSGCGGADCEATEALAEVISVNLHIVVLEYSTSRRYIILTNMIRGKMLVSCGRVVVRAVISAGFIEQSLPLPSDCRPSVSKCAHVSTTSAHQPDATPTRNVHASCCGFPKDMVNGPSVVRDHGIFGDDACFIARFRNTHVVGVADGVGGWRRYGIDPSEFSSRLMKICSDLVQLGEFEPCRPDRLLAHAYEAMSAPPRPIGSSTACILVVDQDTLYSANLGDSGFLLLRRGQVVYRSREQTHYFNAPFQLSLLPDNAGAAGFLGDPPEKAELNSIDLQSGDVVVLATDGLWDNVSENLIVEQLSNIQPGDIQAACNTLALTARRLAFDSRHLSPFAMKASQHGISAVGGKPDDITLVLLLIA</sequence>